<dbReference type="Proteomes" id="UP000555828">
    <property type="component" value="Unassembled WGS sequence"/>
</dbReference>
<dbReference type="InterPro" id="IPR011055">
    <property type="entry name" value="Dup_hybrid_motif"/>
</dbReference>
<dbReference type="SUPFAM" id="SSF51261">
    <property type="entry name" value="Duplicated hybrid motif"/>
    <property type="match status" value="1"/>
</dbReference>
<name>A0A841GRV3_9BACT</name>
<dbReference type="CDD" id="cd12797">
    <property type="entry name" value="M23_peptidase"/>
    <property type="match status" value="1"/>
</dbReference>
<evidence type="ECO:0000259" key="2">
    <source>
        <dbReference type="PROSITE" id="PS51782"/>
    </source>
</evidence>
<evidence type="ECO:0000313" key="4">
    <source>
        <dbReference type="Proteomes" id="UP000555828"/>
    </source>
</evidence>
<proteinExistence type="predicted"/>
<dbReference type="PANTHER" id="PTHR21666:SF289">
    <property type="entry name" value="L-ALA--D-GLU ENDOPEPTIDASE"/>
    <property type="match status" value="1"/>
</dbReference>
<accession>A0A841GRV3</accession>
<dbReference type="InterPro" id="IPR050570">
    <property type="entry name" value="Cell_wall_metabolism_enzyme"/>
</dbReference>
<dbReference type="Gene3D" id="3.10.350.10">
    <property type="entry name" value="LysM domain"/>
    <property type="match status" value="2"/>
</dbReference>
<feature type="domain" description="LysM" evidence="2">
    <location>
        <begin position="73"/>
        <end position="116"/>
    </location>
</feature>
<feature type="domain" description="LysM" evidence="2">
    <location>
        <begin position="24"/>
        <end position="67"/>
    </location>
</feature>
<dbReference type="EMBL" id="JACHEX010000002">
    <property type="protein sequence ID" value="MBB6062429.1"/>
    <property type="molecule type" value="Genomic_DNA"/>
</dbReference>
<dbReference type="SMART" id="SM00257">
    <property type="entry name" value="LysM"/>
    <property type="match status" value="2"/>
</dbReference>
<dbReference type="PANTHER" id="PTHR21666">
    <property type="entry name" value="PEPTIDASE-RELATED"/>
    <property type="match status" value="1"/>
</dbReference>
<keyword evidence="4" id="KW-1185">Reference proteome</keyword>
<keyword evidence="1" id="KW-0732">Signal</keyword>
<dbReference type="Pfam" id="PF01476">
    <property type="entry name" value="LysM"/>
    <property type="match status" value="2"/>
</dbReference>
<dbReference type="PROSITE" id="PS51782">
    <property type="entry name" value="LYSM"/>
    <property type="match status" value="2"/>
</dbReference>
<dbReference type="InterPro" id="IPR016047">
    <property type="entry name" value="M23ase_b-sheet_dom"/>
</dbReference>
<gene>
    <name evidence="3" type="ORF">HNP65_000867</name>
</gene>
<protein>
    <submittedName>
        <fullName evidence="3">Murein DD-endopeptidase MepM/ murein hydrolase activator NlpD</fullName>
    </submittedName>
</protein>
<dbReference type="Pfam" id="PF01551">
    <property type="entry name" value="Peptidase_M23"/>
    <property type="match status" value="1"/>
</dbReference>
<dbReference type="Gene3D" id="2.70.70.10">
    <property type="entry name" value="Glucose Permease (Domain IIA)"/>
    <property type="match status" value="1"/>
</dbReference>
<dbReference type="CDD" id="cd00118">
    <property type="entry name" value="LysM"/>
    <property type="match status" value="2"/>
</dbReference>
<evidence type="ECO:0000256" key="1">
    <source>
        <dbReference type="ARBA" id="ARBA00022729"/>
    </source>
</evidence>
<keyword evidence="3" id="KW-0378">Hydrolase</keyword>
<sequence>MNKKVLAIFFFLIAAGLFANYYILNYYIQPGDTLYLISKEFNVSPSVILDWNDIDPYHLKVGQSIKIPQPNGIIYEVKQGDTLYDISLRFFTTVDAIKKANNLLSNFIYVGQKLFIPIDYVGVAFNVYDKSFIWPVYGKISSTYGWRVHPIYHRKSFHTGIDIAAPEGTPIFSATNGVVTHAGEYGGYGLAVIVKYGNYEIVYGHMSKVSVYKGQTIKKGELLGRVGSTGISTGPHLHFEVRINGKHTNPVAFLPSYGRMYVLKDQGLYLGGE</sequence>
<dbReference type="RefSeq" id="WP_184619109.1">
    <property type="nucleotide sequence ID" value="NZ_JACHEX010000002.1"/>
</dbReference>
<dbReference type="GO" id="GO:0004222">
    <property type="term" value="F:metalloendopeptidase activity"/>
    <property type="evidence" value="ECO:0007669"/>
    <property type="project" value="TreeGrafter"/>
</dbReference>
<reference evidence="3 4" key="1">
    <citation type="submission" date="2020-08" db="EMBL/GenBank/DDBJ databases">
        <title>Genomic Encyclopedia of Type Strains, Phase IV (KMG-IV): sequencing the most valuable type-strain genomes for metagenomic binning, comparative biology and taxonomic classification.</title>
        <authorList>
            <person name="Goeker M."/>
        </authorList>
    </citation>
    <scope>NUCLEOTIDE SEQUENCE [LARGE SCALE GENOMIC DNA]</scope>
    <source>
        <strain evidence="3 4">DSM 13481</strain>
    </source>
</reference>
<dbReference type="InterPro" id="IPR018392">
    <property type="entry name" value="LysM"/>
</dbReference>
<evidence type="ECO:0000313" key="3">
    <source>
        <dbReference type="EMBL" id="MBB6062429.1"/>
    </source>
</evidence>
<organism evidence="3 4">
    <name type="scientific">Thermosipho japonicus</name>
    <dbReference type="NCBI Taxonomy" id="90323"/>
    <lineage>
        <taxon>Bacteria</taxon>
        <taxon>Thermotogati</taxon>
        <taxon>Thermotogota</taxon>
        <taxon>Thermotogae</taxon>
        <taxon>Thermotogales</taxon>
        <taxon>Fervidobacteriaceae</taxon>
        <taxon>Thermosipho</taxon>
    </lineage>
</organism>
<dbReference type="InterPro" id="IPR036779">
    <property type="entry name" value="LysM_dom_sf"/>
</dbReference>
<comment type="caution">
    <text evidence="3">The sequence shown here is derived from an EMBL/GenBank/DDBJ whole genome shotgun (WGS) entry which is preliminary data.</text>
</comment>
<dbReference type="AlphaFoldDB" id="A0A841GRV3"/>